<dbReference type="EMBL" id="LKBG01000254">
    <property type="protein sequence ID" value="KQB34132.1"/>
    <property type="molecule type" value="Genomic_DNA"/>
</dbReference>
<dbReference type="Proteomes" id="UP000050320">
    <property type="component" value="Unassembled WGS sequence"/>
</dbReference>
<dbReference type="Pfam" id="PF01927">
    <property type="entry name" value="Mut7-C"/>
    <property type="match status" value="1"/>
</dbReference>
<dbReference type="InterPro" id="IPR002782">
    <property type="entry name" value="Mut7-C_RNAse_dom"/>
</dbReference>
<comment type="caution">
    <text evidence="2">The sequence shown here is derived from an EMBL/GenBank/DDBJ whole genome shotgun (WGS) entry which is preliminary data.</text>
</comment>
<name>A0A0N8VKM4_9ARCH</name>
<dbReference type="PANTHER" id="PTHR39081">
    <property type="entry name" value="MUT7-C DOMAIN-CONTAINING PROTEIN"/>
    <property type="match status" value="1"/>
</dbReference>
<evidence type="ECO:0000313" key="2">
    <source>
        <dbReference type="EMBL" id="KQB34132.1"/>
    </source>
</evidence>
<dbReference type="AlphaFoldDB" id="A0A0N8VKM4"/>
<evidence type="ECO:0000259" key="1">
    <source>
        <dbReference type="Pfam" id="PF01927"/>
    </source>
</evidence>
<gene>
    <name evidence="2" type="ORF">AOG54_05620</name>
</gene>
<reference evidence="2 3" key="1">
    <citation type="submission" date="2015-09" db="EMBL/GenBank/DDBJ databases">
        <title>Heavy metals and arsenic resistance mechanisms in polyextremophilic archaea of the family Ferroplasmaceae.</title>
        <authorList>
            <person name="Bulaev A.G."/>
            <person name="Kanygina A.V."/>
        </authorList>
    </citation>
    <scope>NUCLEOTIDE SEQUENCE [LARGE SCALE GENOMIC DNA]</scope>
    <source>
        <strain evidence="2 3">VT</strain>
    </source>
</reference>
<proteinExistence type="predicted"/>
<sequence length="160" mass="19217">MKFLKDGVTHKFMADHMAKRACEWLRFMGYDVEYPDVHYDNEILKICIENNLILLTRDIEFYKRYSLSIFLDSTDYKDQVSEIISLFPPDKKLFFTRCPVCNSILVDVSTDTLDPLKYTMVRQKFKTVKYCKKCNKYYWEGSHYKKILNEINKILKFKSI</sequence>
<accession>A0A0N8VKM4</accession>
<keyword evidence="3" id="KW-1185">Reference proteome</keyword>
<organism evidence="2 3">
    <name type="scientific">Acidiplasma aeolicum</name>
    <dbReference type="NCBI Taxonomy" id="507754"/>
    <lineage>
        <taxon>Archaea</taxon>
        <taxon>Methanobacteriati</taxon>
        <taxon>Thermoplasmatota</taxon>
        <taxon>Thermoplasmata</taxon>
        <taxon>Thermoplasmatales</taxon>
        <taxon>Ferroplasmaceae</taxon>
        <taxon>Acidiplasma</taxon>
    </lineage>
</organism>
<dbReference type="PANTHER" id="PTHR39081:SF1">
    <property type="entry name" value="MUT7-C RNASE DOMAIN-CONTAINING PROTEIN"/>
    <property type="match status" value="1"/>
</dbReference>
<feature type="domain" description="Mut7-C RNAse" evidence="1">
    <location>
        <begin position="11"/>
        <end position="148"/>
    </location>
</feature>
<evidence type="ECO:0000313" key="3">
    <source>
        <dbReference type="Proteomes" id="UP000050320"/>
    </source>
</evidence>
<protein>
    <recommendedName>
        <fullName evidence="1">Mut7-C RNAse domain-containing protein</fullName>
    </recommendedName>
</protein>